<reference evidence="3" key="1">
    <citation type="submission" date="2016-11" db="EMBL/GenBank/DDBJ databases">
        <authorList>
            <person name="Varghese N."/>
            <person name="Submissions S."/>
        </authorList>
    </citation>
    <scope>NUCLEOTIDE SEQUENCE [LARGE SCALE GENOMIC DNA]</scope>
    <source>
        <strain evidence="3">UWOS</strain>
    </source>
</reference>
<evidence type="ECO:0000313" key="3">
    <source>
        <dbReference type="Proteomes" id="UP000184275"/>
    </source>
</evidence>
<dbReference type="AlphaFoldDB" id="A0A1M6ZZU3"/>
<feature type="signal peptide" evidence="1">
    <location>
        <begin position="1"/>
        <end position="27"/>
    </location>
</feature>
<organism evidence="2 3">
    <name type="scientific">Fibrobacter intestinalis</name>
    <dbReference type="NCBI Taxonomy" id="28122"/>
    <lineage>
        <taxon>Bacteria</taxon>
        <taxon>Pseudomonadati</taxon>
        <taxon>Fibrobacterota</taxon>
        <taxon>Fibrobacteria</taxon>
        <taxon>Fibrobacterales</taxon>
        <taxon>Fibrobacteraceae</taxon>
        <taxon>Fibrobacter</taxon>
    </lineage>
</organism>
<dbReference type="EMBL" id="FRAW01000082">
    <property type="protein sequence ID" value="SHL36031.1"/>
    <property type="molecule type" value="Genomic_DNA"/>
</dbReference>
<dbReference type="RefSeq" id="WP_073306493.1">
    <property type="nucleotide sequence ID" value="NZ_FRAW01000082.1"/>
</dbReference>
<keyword evidence="3" id="KW-1185">Reference proteome</keyword>
<dbReference type="Proteomes" id="UP000184275">
    <property type="component" value="Unassembled WGS sequence"/>
</dbReference>
<evidence type="ECO:0000256" key="1">
    <source>
        <dbReference type="SAM" id="SignalP"/>
    </source>
</evidence>
<accession>A0A1M6ZZU3</accession>
<evidence type="ECO:0008006" key="4">
    <source>
        <dbReference type="Google" id="ProtNLM"/>
    </source>
</evidence>
<gene>
    <name evidence="2" type="ORF">SAMN05720469_1821</name>
</gene>
<proteinExistence type="predicted"/>
<protein>
    <recommendedName>
        <fullName evidence="4">WG containing repeat-containing protein</fullName>
    </recommendedName>
</protein>
<feature type="non-terminal residue" evidence="2">
    <location>
        <position position="1"/>
    </location>
</feature>
<sequence>ENMKKRWMKLFVAALLCVGMWGCGLFDEDVTTTVDDVRSSGTVVAILDDSLVILKNSRGWEEHAESCDYYDSCDKGTMNHGIFLVDYRNKRLPYWGDTAKGIYHIINGLAYDSTIFFYNDENKFGLWKISKSIDVRGEMKWSEECDGKKNIQNVRPWKKGDILLEGTQNCPYAILDTATGNVKKLDFAGEYAWLEGCDDITYIDGNVVCLKALYDEKKYGLYEYGEMGLMDSLVWNDASWSIYTKNILEIRGGMFTIKHPTKMIDGEPNPLNGIFIHYLKPLGTPDSPVRMESNNFIDSKGISIGYSSEDLIVTK</sequence>
<evidence type="ECO:0000313" key="2">
    <source>
        <dbReference type="EMBL" id="SHL36031.1"/>
    </source>
</evidence>
<name>A0A1M6ZZU3_9BACT</name>
<feature type="chain" id="PRO_5012364620" description="WG containing repeat-containing protein" evidence="1">
    <location>
        <begin position="28"/>
        <end position="315"/>
    </location>
</feature>
<keyword evidence="1" id="KW-0732">Signal</keyword>